<dbReference type="InterPro" id="IPR013325">
    <property type="entry name" value="RNA_pol_sigma_r2"/>
</dbReference>
<dbReference type="Gene3D" id="1.10.10.10">
    <property type="entry name" value="Winged helix-like DNA-binding domain superfamily/Winged helix DNA-binding domain"/>
    <property type="match status" value="1"/>
</dbReference>
<dbReference type="InterPro" id="IPR013249">
    <property type="entry name" value="RNA_pol_sigma70_r4_t2"/>
</dbReference>
<dbReference type="InterPro" id="IPR014284">
    <property type="entry name" value="RNA_pol_sigma-70_dom"/>
</dbReference>
<gene>
    <name evidence="9" type="ORF">OY187_30635</name>
</gene>
<dbReference type="EMBL" id="JAPQYE010000030">
    <property type="protein sequence ID" value="MCZ0732414.1"/>
    <property type="molecule type" value="Genomic_DNA"/>
</dbReference>
<dbReference type="SUPFAM" id="SSF88946">
    <property type="entry name" value="Sigma2 domain of RNA polymerase sigma factors"/>
    <property type="match status" value="1"/>
</dbReference>
<dbReference type="InterPro" id="IPR007627">
    <property type="entry name" value="RNA_pol_sigma70_r2"/>
</dbReference>
<dbReference type="Proteomes" id="UP001084650">
    <property type="component" value="Unassembled WGS sequence"/>
</dbReference>
<protein>
    <recommendedName>
        <fullName evidence="6">RNA polymerase sigma factor</fullName>
    </recommendedName>
</protein>
<evidence type="ECO:0000259" key="7">
    <source>
        <dbReference type="Pfam" id="PF04542"/>
    </source>
</evidence>
<evidence type="ECO:0000313" key="10">
    <source>
        <dbReference type="Proteomes" id="UP001084650"/>
    </source>
</evidence>
<dbReference type="InterPro" id="IPR000838">
    <property type="entry name" value="RNA_pol_sigma70_ECF_CS"/>
</dbReference>
<dbReference type="PANTHER" id="PTHR43133:SF8">
    <property type="entry name" value="RNA POLYMERASE SIGMA FACTOR HI_1459-RELATED"/>
    <property type="match status" value="1"/>
</dbReference>
<name>A0ABT4HQD1_MYCIR</name>
<evidence type="ECO:0000313" key="9">
    <source>
        <dbReference type="EMBL" id="MCZ0732414.1"/>
    </source>
</evidence>
<evidence type="ECO:0000259" key="8">
    <source>
        <dbReference type="Pfam" id="PF08281"/>
    </source>
</evidence>
<evidence type="ECO:0000256" key="2">
    <source>
        <dbReference type="ARBA" id="ARBA00023015"/>
    </source>
</evidence>
<dbReference type="Pfam" id="PF04542">
    <property type="entry name" value="Sigma70_r2"/>
    <property type="match status" value="1"/>
</dbReference>
<evidence type="ECO:0000256" key="1">
    <source>
        <dbReference type="ARBA" id="ARBA00010641"/>
    </source>
</evidence>
<dbReference type="InterPro" id="IPR039425">
    <property type="entry name" value="RNA_pol_sigma-70-like"/>
</dbReference>
<dbReference type="NCBIfam" id="TIGR02937">
    <property type="entry name" value="sigma70-ECF"/>
    <property type="match status" value="1"/>
</dbReference>
<organism evidence="9 10">
    <name type="scientific">Mycolicibacterium iranicum</name>
    <name type="common">Mycobacterium iranicum</name>
    <dbReference type="NCBI Taxonomy" id="912594"/>
    <lineage>
        <taxon>Bacteria</taxon>
        <taxon>Bacillati</taxon>
        <taxon>Actinomycetota</taxon>
        <taxon>Actinomycetes</taxon>
        <taxon>Mycobacteriales</taxon>
        <taxon>Mycobacteriaceae</taxon>
        <taxon>Mycolicibacterium</taxon>
    </lineage>
</organism>
<sequence>MVDTPPRETSSATNQLGEHALAVAAALGDRVAFETIVHRYGPLLYGYVRRMISDCDAVDDVVQETFIAAWRQIHNYRGDAALKTWLFRICDRKIVDSRRVRYAEPIDDRLLDPINPSAAAQDPAVVVSITEFLAALERALAELPVRQRACWVLREIDALTFPQIGVTLKMSPGAARGHHHRAQVTLRQRMQRWQR</sequence>
<dbReference type="Gene3D" id="1.10.1740.10">
    <property type="match status" value="1"/>
</dbReference>
<dbReference type="RefSeq" id="WP_024449084.1">
    <property type="nucleotide sequence ID" value="NZ_LQPC01000006.1"/>
</dbReference>
<keyword evidence="3 6" id="KW-0731">Sigma factor</keyword>
<evidence type="ECO:0000256" key="4">
    <source>
        <dbReference type="ARBA" id="ARBA00023125"/>
    </source>
</evidence>
<dbReference type="PANTHER" id="PTHR43133">
    <property type="entry name" value="RNA POLYMERASE ECF-TYPE SIGMA FACTO"/>
    <property type="match status" value="1"/>
</dbReference>
<dbReference type="PROSITE" id="PS01063">
    <property type="entry name" value="SIGMA70_ECF"/>
    <property type="match status" value="1"/>
</dbReference>
<proteinExistence type="inferred from homology"/>
<evidence type="ECO:0000256" key="3">
    <source>
        <dbReference type="ARBA" id="ARBA00023082"/>
    </source>
</evidence>
<evidence type="ECO:0000256" key="6">
    <source>
        <dbReference type="RuleBase" id="RU000716"/>
    </source>
</evidence>
<dbReference type="Pfam" id="PF08281">
    <property type="entry name" value="Sigma70_r4_2"/>
    <property type="match status" value="1"/>
</dbReference>
<reference evidence="9" key="1">
    <citation type="submission" date="2022-12" db="EMBL/GenBank/DDBJ databases">
        <title>Whole genome sequence of Mycolicibacterium iranicum strain SBH312.</title>
        <authorList>
            <person name="Jani J."/>
            <person name="Arifin Mustapha Z."/>
            <person name="Ahmed K."/>
            <person name="Kai Ling C."/>
        </authorList>
    </citation>
    <scope>NUCLEOTIDE SEQUENCE</scope>
    <source>
        <strain evidence="9">SBH312</strain>
    </source>
</reference>
<accession>A0ABT4HQD1</accession>
<dbReference type="InterPro" id="IPR013324">
    <property type="entry name" value="RNA_pol_sigma_r3/r4-like"/>
</dbReference>
<comment type="similarity">
    <text evidence="1 6">Belongs to the sigma-70 factor family. ECF subfamily.</text>
</comment>
<keyword evidence="2 6" id="KW-0805">Transcription regulation</keyword>
<comment type="caution">
    <text evidence="9">The sequence shown here is derived from an EMBL/GenBank/DDBJ whole genome shotgun (WGS) entry which is preliminary data.</text>
</comment>
<keyword evidence="5 6" id="KW-0804">Transcription</keyword>
<evidence type="ECO:0000256" key="5">
    <source>
        <dbReference type="ARBA" id="ARBA00023163"/>
    </source>
</evidence>
<feature type="domain" description="RNA polymerase sigma-70 region 2" evidence="7">
    <location>
        <begin position="37"/>
        <end position="99"/>
    </location>
</feature>
<dbReference type="InterPro" id="IPR036388">
    <property type="entry name" value="WH-like_DNA-bd_sf"/>
</dbReference>
<keyword evidence="10" id="KW-1185">Reference proteome</keyword>
<dbReference type="SUPFAM" id="SSF88659">
    <property type="entry name" value="Sigma3 and sigma4 domains of RNA polymerase sigma factors"/>
    <property type="match status" value="1"/>
</dbReference>
<keyword evidence="4 6" id="KW-0238">DNA-binding</keyword>
<feature type="domain" description="RNA polymerase sigma factor 70 region 4 type 2" evidence="8">
    <location>
        <begin position="134"/>
        <end position="182"/>
    </location>
</feature>